<proteinExistence type="predicted"/>
<reference evidence="1" key="1">
    <citation type="submission" date="2023-05" db="EMBL/GenBank/DDBJ databases">
        <title>Cataloging the Phylogenetic Diversity of Human Bladder Bacteria.</title>
        <authorList>
            <person name="Du J."/>
        </authorList>
    </citation>
    <scope>NUCLEOTIDE SEQUENCE</scope>
    <source>
        <strain evidence="1">UMB0765</strain>
    </source>
</reference>
<dbReference type="AlphaFoldDB" id="A0AAW6YNH0"/>
<dbReference type="Gene3D" id="3.40.50.300">
    <property type="entry name" value="P-loop containing nucleotide triphosphate hydrolases"/>
    <property type="match status" value="1"/>
</dbReference>
<keyword evidence="1" id="KW-0418">Kinase</keyword>
<dbReference type="GO" id="GO:0004849">
    <property type="term" value="F:uridine kinase activity"/>
    <property type="evidence" value="ECO:0007669"/>
    <property type="project" value="UniProtKB-EC"/>
</dbReference>
<dbReference type="InterPro" id="IPR027417">
    <property type="entry name" value="P-loop_NTPase"/>
</dbReference>
<feature type="non-terminal residue" evidence="1">
    <location>
        <position position="1"/>
    </location>
</feature>
<accession>A0AAW6YNH0</accession>
<organism evidence="1 2">
    <name type="scientific">Streptococcus pasteurianus</name>
    <dbReference type="NCBI Taxonomy" id="197614"/>
    <lineage>
        <taxon>Bacteria</taxon>
        <taxon>Bacillati</taxon>
        <taxon>Bacillota</taxon>
        <taxon>Bacilli</taxon>
        <taxon>Lactobacillales</taxon>
        <taxon>Streptococcaceae</taxon>
        <taxon>Streptococcus</taxon>
    </lineage>
</organism>
<evidence type="ECO:0000313" key="2">
    <source>
        <dbReference type="Proteomes" id="UP001237917"/>
    </source>
</evidence>
<gene>
    <name evidence="1" type="ORF">QP487_11895</name>
</gene>
<dbReference type="EMBL" id="JASOPU010000166">
    <property type="protein sequence ID" value="MDK7294111.1"/>
    <property type="molecule type" value="Genomic_DNA"/>
</dbReference>
<name>A0AAW6YNH0_9STRE</name>
<keyword evidence="1" id="KW-0808">Transferase</keyword>
<evidence type="ECO:0000313" key="1">
    <source>
        <dbReference type="EMBL" id="MDK7294111.1"/>
    </source>
</evidence>
<sequence>VKPMYHQFIEPTKRYADIVIPEGVSNIVAIDLINTKVASILNEAK</sequence>
<protein>
    <submittedName>
        <fullName evidence="1">Uridine kinase</fullName>
        <ecNumber evidence="1">2.7.1.48</ecNumber>
    </submittedName>
</protein>
<dbReference type="EC" id="2.7.1.48" evidence="1"/>
<dbReference type="Proteomes" id="UP001237917">
    <property type="component" value="Unassembled WGS sequence"/>
</dbReference>
<comment type="caution">
    <text evidence="1">The sequence shown here is derived from an EMBL/GenBank/DDBJ whole genome shotgun (WGS) entry which is preliminary data.</text>
</comment>